<comment type="function">
    <text evidence="8">Catalyzes the phospholipid dependent N-acylation of the N-terminal cysteine of apolipoprotein, the last step in lipoprotein maturation.</text>
</comment>
<dbReference type="InterPro" id="IPR036526">
    <property type="entry name" value="C-N_Hydrolase_sf"/>
</dbReference>
<dbReference type="PANTHER" id="PTHR38686">
    <property type="entry name" value="APOLIPOPROTEIN N-ACYLTRANSFERASE"/>
    <property type="match status" value="1"/>
</dbReference>
<comment type="caution">
    <text evidence="10">The sequence shown here is derived from an EMBL/GenBank/DDBJ whole genome shotgun (WGS) entry which is preliminary data.</text>
</comment>
<feature type="transmembrane region" description="Helical" evidence="8">
    <location>
        <begin position="114"/>
        <end position="133"/>
    </location>
</feature>
<dbReference type="Pfam" id="PF00795">
    <property type="entry name" value="CN_hydrolase"/>
    <property type="match status" value="1"/>
</dbReference>
<evidence type="ECO:0000259" key="9">
    <source>
        <dbReference type="PROSITE" id="PS50263"/>
    </source>
</evidence>
<evidence type="ECO:0000313" key="10">
    <source>
        <dbReference type="EMBL" id="MBO2451888.1"/>
    </source>
</evidence>
<comment type="subcellular location">
    <subcellularLocation>
        <location evidence="1 8">Cell membrane</location>
        <topology evidence="1 8">Multi-pass membrane protein</topology>
    </subcellularLocation>
</comment>
<reference evidence="10" key="1">
    <citation type="submission" date="2021-03" db="EMBL/GenBank/DDBJ databases">
        <authorList>
            <person name="Kanchanasin P."/>
            <person name="Saeng-In P."/>
            <person name="Phongsopitanun W."/>
            <person name="Yuki M."/>
            <person name="Kudo T."/>
            <person name="Ohkuma M."/>
            <person name="Tanasupawat S."/>
        </authorList>
    </citation>
    <scope>NUCLEOTIDE SEQUENCE</scope>
    <source>
        <strain evidence="10">GKU 128</strain>
    </source>
</reference>
<dbReference type="Pfam" id="PF20154">
    <property type="entry name" value="LNT_N"/>
    <property type="match status" value="1"/>
</dbReference>
<dbReference type="RefSeq" id="WP_208259779.1">
    <property type="nucleotide sequence ID" value="NZ_JAGEOJ010000014.1"/>
</dbReference>
<evidence type="ECO:0000256" key="5">
    <source>
        <dbReference type="ARBA" id="ARBA00022989"/>
    </source>
</evidence>
<dbReference type="InterPro" id="IPR045378">
    <property type="entry name" value="LNT_N"/>
</dbReference>
<organism evidence="10 11">
    <name type="scientific">Actinomadura barringtoniae</name>
    <dbReference type="NCBI Taxonomy" id="1427535"/>
    <lineage>
        <taxon>Bacteria</taxon>
        <taxon>Bacillati</taxon>
        <taxon>Actinomycetota</taxon>
        <taxon>Actinomycetes</taxon>
        <taxon>Streptosporangiales</taxon>
        <taxon>Thermomonosporaceae</taxon>
        <taxon>Actinomadura</taxon>
    </lineage>
</organism>
<dbReference type="HAMAP" id="MF_01148">
    <property type="entry name" value="Lnt"/>
    <property type="match status" value="1"/>
</dbReference>
<keyword evidence="11" id="KW-1185">Reference proteome</keyword>
<evidence type="ECO:0000256" key="6">
    <source>
        <dbReference type="ARBA" id="ARBA00023136"/>
    </source>
</evidence>
<dbReference type="PROSITE" id="PS50263">
    <property type="entry name" value="CN_HYDROLASE"/>
    <property type="match status" value="1"/>
</dbReference>
<dbReference type="InterPro" id="IPR004563">
    <property type="entry name" value="Apolipo_AcylTrfase"/>
</dbReference>
<sequence>MIGRLALPRSVRLPWERVGSLAAGVMPLLAFPRADFGWLAWVVLVPGMLLMLNARDVREAALRGWWFGAGFLLAALYWTLPDIGPGLPLLAIVFGVPWAAWGAAVRWLMPERPLAALVVLPNGWLAIELIRSWPRLGGPWALLGATQWRYPAVLSLASVGGVWLISVAIVAVNTLVVLFIVRRRVWPVAAAAAILLAGPLTYTLTPAPPAPTSATPGLTGGGGGGDGRMLRVALVQPGIVHDPAERLAASEGITAGLPAVDLVVWGESSVGYDLDRRTDIVDRLTALNSRGDLLVNEDARDARGRISKSSILVGRNGPRDRYVKTRLVPFGEYIPFRSSIGWLSRISAAASEDRVPGTGPEVMSAGGTTIGPLICFESTFPDLARTVVNRGAQVIVYQSSTSSFQDSWAPRQHAALGAVRAAETGRPVVQAALTGVSAAYDSRGRRLTHLDTDGRGATLVTLRLPNASSRTLYDRWGNYVPCLALAVTFGAAAAAAYTLRRGSRATGARRDRPL</sequence>
<dbReference type="EMBL" id="JAGEOJ010000014">
    <property type="protein sequence ID" value="MBO2451888.1"/>
    <property type="molecule type" value="Genomic_DNA"/>
</dbReference>
<feature type="transmembrane region" description="Helical" evidence="8">
    <location>
        <begin position="153"/>
        <end position="178"/>
    </location>
</feature>
<keyword evidence="2 8" id="KW-1003">Cell membrane</keyword>
<dbReference type="CDD" id="cd07571">
    <property type="entry name" value="ALP_N-acyl_transferase"/>
    <property type="match status" value="1"/>
</dbReference>
<feature type="transmembrane region" description="Helical" evidence="8">
    <location>
        <begin position="36"/>
        <end position="52"/>
    </location>
</feature>
<keyword evidence="6 8" id="KW-0472">Membrane</keyword>
<name>A0A939PGK8_9ACTN</name>
<dbReference type="Proteomes" id="UP000669179">
    <property type="component" value="Unassembled WGS sequence"/>
</dbReference>
<dbReference type="SUPFAM" id="SSF56317">
    <property type="entry name" value="Carbon-nitrogen hydrolase"/>
    <property type="match status" value="1"/>
</dbReference>
<feature type="transmembrane region" description="Helical" evidence="8">
    <location>
        <begin position="64"/>
        <end position="80"/>
    </location>
</feature>
<proteinExistence type="inferred from homology"/>
<keyword evidence="3 8" id="KW-0808">Transferase</keyword>
<feature type="transmembrane region" description="Helical" evidence="8">
    <location>
        <begin position="185"/>
        <end position="204"/>
    </location>
</feature>
<dbReference type="InterPro" id="IPR003010">
    <property type="entry name" value="C-N_Hydrolase"/>
</dbReference>
<keyword evidence="7 8" id="KW-0012">Acyltransferase</keyword>
<dbReference type="GO" id="GO:0016410">
    <property type="term" value="F:N-acyltransferase activity"/>
    <property type="evidence" value="ECO:0007669"/>
    <property type="project" value="UniProtKB-UniRule"/>
</dbReference>
<protein>
    <recommendedName>
        <fullName evidence="8">Apolipoprotein N-acyltransferase</fullName>
        <shortName evidence="8">ALP N-acyltransferase</shortName>
        <ecNumber evidence="8">2.3.1.269</ecNumber>
    </recommendedName>
</protein>
<accession>A0A939PGK8</accession>
<dbReference type="GO" id="GO:0005886">
    <property type="term" value="C:plasma membrane"/>
    <property type="evidence" value="ECO:0007669"/>
    <property type="project" value="UniProtKB-SubCell"/>
</dbReference>
<evidence type="ECO:0000256" key="3">
    <source>
        <dbReference type="ARBA" id="ARBA00022679"/>
    </source>
</evidence>
<comment type="catalytic activity">
    <reaction evidence="8">
        <text>N-terminal S-1,2-diacyl-sn-glyceryl-L-cysteinyl-[lipoprotein] + a glycerophospholipid = N-acyl-S-1,2-diacyl-sn-glyceryl-L-cysteinyl-[lipoprotein] + a 2-acyl-sn-glycero-3-phospholipid + H(+)</text>
        <dbReference type="Rhea" id="RHEA:48228"/>
        <dbReference type="Rhea" id="RHEA-COMP:14681"/>
        <dbReference type="Rhea" id="RHEA-COMP:14684"/>
        <dbReference type="ChEBI" id="CHEBI:15378"/>
        <dbReference type="ChEBI" id="CHEBI:136912"/>
        <dbReference type="ChEBI" id="CHEBI:140656"/>
        <dbReference type="ChEBI" id="CHEBI:140657"/>
        <dbReference type="ChEBI" id="CHEBI:140660"/>
        <dbReference type="EC" id="2.3.1.269"/>
    </reaction>
</comment>
<keyword evidence="5 8" id="KW-1133">Transmembrane helix</keyword>
<feature type="transmembrane region" description="Helical" evidence="8">
    <location>
        <begin position="86"/>
        <end position="107"/>
    </location>
</feature>
<comment type="similarity">
    <text evidence="8">Belongs to the CN hydrolase family. Apolipoprotein N-acyltransferase subfamily.</text>
</comment>
<evidence type="ECO:0000256" key="2">
    <source>
        <dbReference type="ARBA" id="ARBA00022475"/>
    </source>
</evidence>
<evidence type="ECO:0000256" key="8">
    <source>
        <dbReference type="HAMAP-Rule" id="MF_01148"/>
    </source>
</evidence>
<evidence type="ECO:0000256" key="4">
    <source>
        <dbReference type="ARBA" id="ARBA00022692"/>
    </source>
</evidence>
<dbReference type="Gene3D" id="3.60.110.10">
    <property type="entry name" value="Carbon-nitrogen hydrolase"/>
    <property type="match status" value="1"/>
</dbReference>
<keyword evidence="4 8" id="KW-0812">Transmembrane</keyword>
<dbReference type="PANTHER" id="PTHR38686:SF1">
    <property type="entry name" value="APOLIPOPROTEIN N-ACYLTRANSFERASE"/>
    <property type="match status" value="1"/>
</dbReference>
<comment type="pathway">
    <text evidence="8">Protein modification; lipoprotein biosynthesis (N-acyl transfer).</text>
</comment>
<dbReference type="NCBIfam" id="TIGR00546">
    <property type="entry name" value="lnt"/>
    <property type="match status" value="1"/>
</dbReference>
<dbReference type="EC" id="2.3.1.269" evidence="8"/>
<feature type="transmembrane region" description="Helical" evidence="8">
    <location>
        <begin position="476"/>
        <end position="499"/>
    </location>
</feature>
<dbReference type="GO" id="GO:0042158">
    <property type="term" value="P:lipoprotein biosynthetic process"/>
    <property type="evidence" value="ECO:0007669"/>
    <property type="project" value="UniProtKB-UniRule"/>
</dbReference>
<evidence type="ECO:0000313" key="11">
    <source>
        <dbReference type="Proteomes" id="UP000669179"/>
    </source>
</evidence>
<evidence type="ECO:0000256" key="7">
    <source>
        <dbReference type="ARBA" id="ARBA00023315"/>
    </source>
</evidence>
<feature type="domain" description="CN hydrolase" evidence="9">
    <location>
        <begin position="230"/>
        <end position="464"/>
    </location>
</feature>
<gene>
    <name evidence="8 10" type="primary">lnt</name>
    <name evidence="10" type="ORF">J4573_32710</name>
</gene>
<dbReference type="AlphaFoldDB" id="A0A939PGK8"/>
<evidence type="ECO:0000256" key="1">
    <source>
        <dbReference type="ARBA" id="ARBA00004651"/>
    </source>
</evidence>